<evidence type="ECO:0000313" key="5">
    <source>
        <dbReference type="Proteomes" id="UP000682005"/>
    </source>
</evidence>
<evidence type="ECO:0000313" key="2">
    <source>
        <dbReference type="EMBL" id="AKU68734.1"/>
    </source>
</evidence>
<organism evidence="2 4">
    <name type="scientific">Prevotella fusca JCM 17724</name>
    <dbReference type="NCBI Taxonomy" id="1236517"/>
    <lineage>
        <taxon>Bacteria</taxon>
        <taxon>Pseudomonadati</taxon>
        <taxon>Bacteroidota</taxon>
        <taxon>Bacteroidia</taxon>
        <taxon>Bacteroidales</taxon>
        <taxon>Prevotellaceae</taxon>
        <taxon>Prevotella</taxon>
    </lineage>
</organism>
<accession>A0A0K1NI16</accession>
<name>A0A0K1NI16_9BACT</name>
<keyword evidence="5" id="KW-1185">Reference proteome</keyword>
<feature type="signal peptide" evidence="1">
    <location>
        <begin position="1"/>
        <end position="22"/>
    </location>
</feature>
<dbReference type="EMBL" id="CP012074">
    <property type="protein sequence ID" value="AKU68734.1"/>
    <property type="molecule type" value="Genomic_DNA"/>
</dbReference>
<dbReference type="RefSeq" id="WP_025079254.1">
    <property type="nucleotide sequence ID" value="NZ_BAKO01000074.1"/>
</dbReference>
<feature type="chain" id="PRO_5044544467" description="Lipoprotein" evidence="1">
    <location>
        <begin position="23"/>
        <end position="149"/>
    </location>
</feature>
<evidence type="ECO:0000313" key="4">
    <source>
        <dbReference type="Proteomes" id="UP000060345"/>
    </source>
</evidence>
<reference evidence="2 4" key="1">
    <citation type="submission" date="2015-07" db="EMBL/GenBank/DDBJ databases">
        <authorList>
            <person name="Noorani M."/>
        </authorList>
    </citation>
    <scope>NUCLEOTIDE SEQUENCE [LARGE SCALE GENOMIC DNA]</scope>
    <source>
        <strain evidence="2 4">W1435</strain>
    </source>
</reference>
<dbReference type="Proteomes" id="UP000060345">
    <property type="component" value="Chromosome 1"/>
</dbReference>
<proteinExistence type="predicted"/>
<dbReference type="PROSITE" id="PS51257">
    <property type="entry name" value="PROKAR_LIPOPROTEIN"/>
    <property type="match status" value="1"/>
</dbReference>
<reference evidence="3 5" key="2">
    <citation type="submission" date="2021-03" db="EMBL/GenBank/DDBJ databases">
        <title>Human Oral Microbial Genomes.</title>
        <authorList>
            <person name="Johnston C.D."/>
            <person name="Chen T."/>
            <person name="Dewhirst F.E."/>
        </authorList>
    </citation>
    <scope>NUCLEOTIDE SEQUENCE [LARGE SCALE GENOMIC DNA]</scope>
    <source>
        <strain evidence="3 5">W1435</strain>
    </source>
</reference>
<dbReference type="Proteomes" id="UP000682005">
    <property type="component" value="Chromosome 1"/>
</dbReference>
<gene>
    <name evidence="2" type="ORF">ADJ77_02555</name>
    <name evidence="3" type="ORF">J5A51_09700</name>
</gene>
<dbReference type="EMBL" id="CP072370">
    <property type="protein sequence ID" value="QUB86363.1"/>
    <property type="molecule type" value="Genomic_DNA"/>
</dbReference>
<sequence>MNRLLLAFIAAMLLFSSCGTNKTVSESLNPVRFSEARNYFHIGNETKAVIKKIPSQAVLEKEFGEAAFMGKGGEPTRIDFSRNFAIAYILPETNRKTVLAPLSLTAKGNRQLLLKFKLEQGKVQTFSTQPFFIIIVDKKYAGYKVIESL</sequence>
<evidence type="ECO:0000256" key="1">
    <source>
        <dbReference type="SAM" id="SignalP"/>
    </source>
</evidence>
<evidence type="ECO:0008006" key="6">
    <source>
        <dbReference type="Google" id="ProtNLM"/>
    </source>
</evidence>
<dbReference type="OrthoDB" id="8613168at2"/>
<dbReference type="eggNOG" id="ENOG5033054">
    <property type="taxonomic scope" value="Bacteria"/>
</dbReference>
<dbReference type="AlphaFoldDB" id="A0A0K1NI16"/>
<evidence type="ECO:0000313" key="3">
    <source>
        <dbReference type="EMBL" id="QUB86363.1"/>
    </source>
</evidence>
<keyword evidence="1" id="KW-0732">Signal</keyword>
<protein>
    <recommendedName>
        <fullName evidence="6">Lipoprotein</fullName>
    </recommendedName>
</protein>
<dbReference type="KEGG" id="pfus:ADJ77_02555"/>